<dbReference type="InterPro" id="IPR009060">
    <property type="entry name" value="UBA-like_sf"/>
</dbReference>
<evidence type="ECO:0000313" key="11">
    <source>
        <dbReference type="EMBL" id="KKA29408.1"/>
    </source>
</evidence>
<feature type="domain" description="NTF2" evidence="9">
    <location>
        <begin position="402"/>
        <end position="575"/>
    </location>
</feature>
<feature type="compositionally biased region" description="Low complexity" evidence="8">
    <location>
        <begin position="64"/>
        <end position="79"/>
    </location>
</feature>
<keyword evidence="3" id="KW-0813">Transport</keyword>
<evidence type="ECO:0000256" key="2">
    <source>
        <dbReference type="ARBA" id="ARBA00009285"/>
    </source>
</evidence>
<reference evidence="11 12" key="1">
    <citation type="submission" date="2015-03" db="EMBL/GenBank/DDBJ databases">
        <authorList>
            <person name="Radwan O."/>
            <person name="Al-Naeli F.A."/>
            <person name="Rendon G.A."/>
            <person name="Fields C."/>
        </authorList>
    </citation>
    <scope>NUCLEOTIDE SEQUENCE [LARGE SCALE GENOMIC DNA]</scope>
    <source>
        <strain evidence="11">CR-DP1</strain>
    </source>
</reference>
<dbReference type="InterPro" id="IPR032675">
    <property type="entry name" value="LRR_dom_sf"/>
</dbReference>
<evidence type="ECO:0000256" key="6">
    <source>
        <dbReference type="ARBA" id="ARBA00022816"/>
    </source>
</evidence>
<feature type="region of interest" description="Disordered" evidence="8">
    <location>
        <begin position="1"/>
        <end position="82"/>
    </location>
</feature>
<evidence type="ECO:0000256" key="1">
    <source>
        <dbReference type="ARBA" id="ARBA00004123"/>
    </source>
</evidence>
<keyword evidence="6" id="KW-0509">mRNA transport</keyword>
<dbReference type="EMBL" id="LAEV01000843">
    <property type="protein sequence ID" value="KKA29408.1"/>
    <property type="molecule type" value="Genomic_DNA"/>
</dbReference>
<keyword evidence="5" id="KW-0677">Repeat</keyword>
<dbReference type="AlphaFoldDB" id="A0A0F4ZHP2"/>
<keyword evidence="7" id="KW-0539">Nucleus</keyword>
<dbReference type="FunFam" id="3.10.450.50:FF:000013">
    <property type="entry name" value="mRNA export factor mex67"/>
    <property type="match status" value="1"/>
</dbReference>
<sequence length="667" mass="72101">MAPGGRSNRGSSRVKANTNASKSTRTGGTGGISKRRGGKTDIDGDLDMDSSTSRRNPASAGKARSPNTGRGTRTSGPGRISFNNIDAITKHLAGDESKPSKGKGKGGKNVALTWLRVTGLKNSKAASNPDGGVSDLLSFLERKATALTTRTSTKTVTIKQHRRIDPHVWVGASAADAAEILKLNNFGFASTNLTIDDTPLPADAATSSKSAFTLELENMLKGILAERYVADGKLLKLDSLAENEFIKTSGLMANPDRADKLFKSFMKICDDLFKTRSAKQEAIESITVAGNGIANVSQIDCLANTFPDLKNLDLGNNQIATLRGLDTWKHKFQKLETLFISGNPIETAVPTHVQTLLRWFPKLQNISGNVVRTLEQIKAAEEAARPHPIPQAGTDFRDEHGVAQAFLLDYFALYDTDRDALASKYYDMASTFSLAVDTVGPRDKSAPTLSWSPYLRLSRNLIKITTFSARVQRLFTGSNVIRQLWKNLPRTSHPNITTDLNKYVVDCHPLPGLQDPTNSSRTGVDGMIIILHGEFDEQEKETGVIGRRSFSRTFVLGPGVPGANPIRVVSDMLSLRSYAPVPKVYNAAQPAAPAAAPAVAVPVAVAPAVAPVANQAAIRDQLCAQTRMTPVFAEMCLNDPTVNWDLQKALVLFNERRGNLPPDAFMP</sequence>
<comment type="caution">
    <text evidence="11">The sequence shown here is derived from an EMBL/GenBank/DDBJ whole genome shotgun (WGS) entry which is preliminary data.</text>
</comment>
<feature type="domain" description="TAP-C" evidence="10">
    <location>
        <begin position="613"/>
        <end position="667"/>
    </location>
</feature>
<evidence type="ECO:0000259" key="9">
    <source>
        <dbReference type="PROSITE" id="PS50177"/>
    </source>
</evidence>
<dbReference type="Gene3D" id="3.80.10.10">
    <property type="entry name" value="Ribonuclease Inhibitor"/>
    <property type="match status" value="1"/>
</dbReference>
<evidence type="ECO:0008006" key="13">
    <source>
        <dbReference type="Google" id="ProtNLM"/>
    </source>
</evidence>
<dbReference type="SMART" id="SM00804">
    <property type="entry name" value="TAP_C"/>
    <property type="match status" value="1"/>
</dbReference>
<dbReference type="InterPro" id="IPR001611">
    <property type="entry name" value="Leu-rich_rpt"/>
</dbReference>
<keyword evidence="12" id="KW-1185">Reference proteome</keyword>
<dbReference type="PANTHER" id="PTHR10662">
    <property type="entry name" value="NUCLEAR RNA EXPORT FACTOR"/>
    <property type="match status" value="1"/>
</dbReference>
<evidence type="ECO:0000256" key="4">
    <source>
        <dbReference type="ARBA" id="ARBA00022614"/>
    </source>
</evidence>
<organism evidence="11 12">
    <name type="scientific">Thielaviopsis punctulata</name>
    <dbReference type="NCBI Taxonomy" id="72032"/>
    <lineage>
        <taxon>Eukaryota</taxon>
        <taxon>Fungi</taxon>
        <taxon>Dikarya</taxon>
        <taxon>Ascomycota</taxon>
        <taxon>Pezizomycotina</taxon>
        <taxon>Sordariomycetes</taxon>
        <taxon>Hypocreomycetidae</taxon>
        <taxon>Microascales</taxon>
        <taxon>Ceratocystidaceae</taxon>
        <taxon>Thielaviopsis</taxon>
    </lineage>
</organism>
<dbReference type="GO" id="GO:0016973">
    <property type="term" value="P:poly(A)+ mRNA export from nucleus"/>
    <property type="evidence" value="ECO:0007669"/>
    <property type="project" value="TreeGrafter"/>
</dbReference>
<dbReference type="InterPro" id="IPR030217">
    <property type="entry name" value="NXF_fam"/>
</dbReference>
<evidence type="ECO:0000313" key="12">
    <source>
        <dbReference type="Proteomes" id="UP000033483"/>
    </source>
</evidence>
<dbReference type="CDD" id="cd14342">
    <property type="entry name" value="UBA_TAP-C"/>
    <property type="match status" value="1"/>
</dbReference>
<dbReference type="Pfam" id="PF03943">
    <property type="entry name" value="TAP_C"/>
    <property type="match status" value="1"/>
</dbReference>
<comment type="similarity">
    <text evidence="2">Belongs to the NXF family.</text>
</comment>
<keyword evidence="4" id="KW-0433">Leucine-rich repeat</keyword>
<name>A0A0F4ZHP2_9PEZI</name>
<dbReference type="Gene3D" id="3.10.450.50">
    <property type="match status" value="1"/>
</dbReference>
<dbReference type="PROSITE" id="PS50177">
    <property type="entry name" value="NTF2_DOMAIN"/>
    <property type="match status" value="1"/>
</dbReference>
<dbReference type="InterPro" id="IPR002075">
    <property type="entry name" value="NTF2_dom"/>
</dbReference>
<dbReference type="PROSITE" id="PS51281">
    <property type="entry name" value="TAP_C"/>
    <property type="match status" value="1"/>
</dbReference>
<dbReference type="OrthoDB" id="25872at2759"/>
<dbReference type="InterPro" id="IPR018222">
    <property type="entry name" value="Nuclear_transport_factor_2_euk"/>
</dbReference>
<gene>
    <name evidence="11" type="ORF">TD95_004066</name>
</gene>
<dbReference type="PROSITE" id="PS51450">
    <property type="entry name" value="LRR"/>
    <property type="match status" value="1"/>
</dbReference>
<evidence type="ECO:0000259" key="10">
    <source>
        <dbReference type="PROSITE" id="PS51281"/>
    </source>
</evidence>
<dbReference type="Pfam" id="PF22602">
    <property type="entry name" value="NXF_NTF2"/>
    <property type="match status" value="1"/>
</dbReference>
<dbReference type="SUPFAM" id="SSF54427">
    <property type="entry name" value="NTF2-like"/>
    <property type="match status" value="1"/>
</dbReference>
<protein>
    <recommendedName>
        <fullName evidence="13">NTF2 domain-containing protein</fullName>
    </recommendedName>
</protein>
<dbReference type="GO" id="GO:0003723">
    <property type="term" value="F:RNA binding"/>
    <property type="evidence" value="ECO:0007669"/>
    <property type="project" value="TreeGrafter"/>
</dbReference>
<dbReference type="Gene3D" id="1.10.8.10">
    <property type="entry name" value="DNA helicase RuvA subunit, C-terminal domain"/>
    <property type="match status" value="1"/>
</dbReference>
<dbReference type="SUPFAM" id="SSF46934">
    <property type="entry name" value="UBA-like"/>
    <property type="match status" value="1"/>
</dbReference>
<dbReference type="InterPro" id="IPR032710">
    <property type="entry name" value="NTF2-like_dom_sf"/>
</dbReference>
<feature type="compositionally biased region" description="Polar residues" evidence="8">
    <location>
        <begin position="8"/>
        <end position="20"/>
    </location>
</feature>
<comment type="subcellular location">
    <subcellularLocation>
        <location evidence="1">Nucleus</location>
    </subcellularLocation>
</comment>
<accession>A0A0F4ZHP2</accession>
<evidence type="ECO:0000256" key="8">
    <source>
        <dbReference type="SAM" id="MobiDB-lite"/>
    </source>
</evidence>
<evidence type="ECO:0000256" key="5">
    <source>
        <dbReference type="ARBA" id="ARBA00022737"/>
    </source>
</evidence>
<proteinExistence type="inferred from homology"/>
<dbReference type="InterPro" id="IPR005637">
    <property type="entry name" value="TAP_C_dom"/>
</dbReference>
<evidence type="ECO:0000256" key="3">
    <source>
        <dbReference type="ARBA" id="ARBA00022448"/>
    </source>
</evidence>
<dbReference type="PANTHER" id="PTHR10662:SF22">
    <property type="entry name" value="NUCLEAR RNA EXPORT FACTOR 1"/>
    <property type="match status" value="1"/>
</dbReference>
<dbReference type="Proteomes" id="UP000033483">
    <property type="component" value="Unassembled WGS sequence"/>
</dbReference>
<dbReference type="GO" id="GO:0005634">
    <property type="term" value="C:nucleus"/>
    <property type="evidence" value="ECO:0007669"/>
    <property type="project" value="UniProtKB-SubCell"/>
</dbReference>
<dbReference type="SUPFAM" id="SSF52058">
    <property type="entry name" value="L domain-like"/>
    <property type="match status" value="1"/>
</dbReference>
<evidence type="ECO:0000256" key="7">
    <source>
        <dbReference type="ARBA" id="ARBA00023242"/>
    </source>
</evidence>